<dbReference type="SUPFAM" id="SSF53300">
    <property type="entry name" value="vWA-like"/>
    <property type="match status" value="1"/>
</dbReference>
<dbReference type="Pfam" id="PF01882">
    <property type="entry name" value="DUF58"/>
    <property type="match status" value="1"/>
</dbReference>
<dbReference type="Gene3D" id="3.40.50.410">
    <property type="entry name" value="von Willebrand factor, type A domain"/>
    <property type="match status" value="1"/>
</dbReference>
<dbReference type="AlphaFoldDB" id="A0YGD4"/>
<dbReference type="eggNOG" id="COG1721">
    <property type="taxonomic scope" value="Bacteria"/>
</dbReference>
<organism evidence="2 3">
    <name type="scientific">marine gamma proteobacterium HTCC2143</name>
    <dbReference type="NCBI Taxonomy" id="247633"/>
    <lineage>
        <taxon>Bacteria</taxon>
        <taxon>Pseudomonadati</taxon>
        <taxon>Pseudomonadota</taxon>
        <taxon>Gammaproteobacteria</taxon>
        <taxon>Cellvibrionales</taxon>
        <taxon>Spongiibacteraceae</taxon>
        <taxon>BD1-7 clade</taxon>
    </lineage>
</organism>
<dbReference type="Proteomes" id="UP000004931">
    <property type="component" value="Unassembled WGS sequence"/>
</dbReference>
<accession>A0YGD4</accession>
<keyword evidence="3" id="KW-1185">Reference proteome</keyword>
<evidence type="ECO:0000313" key="2">
    <source>
        <dbReference type="EMBL" id="EAW30160.1"/>
    </source>
</evidence>
<feature type="domain" description="DUF58" evidence="1">
    <location>
        <begin position="73"/>
        <end position="288"/>
    </location>
</feature>
<proteinExistence type="predicted"/>
<dbReference type="InterPro" id="IPR002881">
    <property type="entry name" value="DUF58"/>
</dbReference>
<dbReference type="PANTHER" id="PTHR33608">
    <property type="entry name" value="BLL2464 PROTEIN"/>
    <property type="match status" value="1"/>
</dbReference>
<protein>
    <recommendedName>
        <fullName evidence="1">DUF58 domain-containing protein</fullName>
    </recommendedName>
</protein>
<dbReference type="STRING" id="247633.GP2143_11322"/>
<dbReference type="PANTHER" id="PTHR33608:SF12">
    <property type="entry name" value="DUF58 DOMAIN-CONTAINING PROTEIN"/>
    <property type="match status" value="1"/>
</dbReference>
<evidence type="ECO:0000313" key="3">
    <source>
        <dbReference type="Proteomes" id="UP000004931"/>
    </source>
</evidence>
<name>A0YGD4_9GAMM</name>
<gene>
    <name evidence="2" type="ORF">GP2143_11322</name>
</gene>
<reference evidence="2 3" key="1">
    <citation type="journal article" date="2010" name="J. Bacteriol.">
        <title>Genome sequence of the oligotrophic marine Gammaproteobacterium HTCC2143, isolated from the Oregon Coast.</title>
        <authorList>
            <person name="Oh H.M."/>
            <person name="Kang I."/>
            <person name="Ferriera S."/>
            <person name="Giovannoni S.J."/>
            <person name="Cho J.C."/>
        </authorList>
    </citation>
    <scope>NUCLEOTIDE SEQUENCE [LARGE SCALE GENOMIC DNA]</scope>
    <source>
        <strain evidence="2 3">HTCC2143</strain>
    </source>
</reference>
<dbReference type="EMBL" id="AAVT01000010">
    <property type="protein sequence ID" value="EAW30160.1"/>
    <property type="molecule type" value="Genomic_DNA"/>
</dbReference>
<evidence type="ECO:0000259" key="1">
    <source>
        <dbReference type="Pfam" id="PF01882"/>
    </source>
</evidence>
<dbReference type="InterPro" id="IPR036465">
    <property type="entry name" value="vWFA_dom_sf"/>
</dbReference>
<comment type="caution">
    <text evidence="2">The sequence shown here is derived from an EMBL/GenBank/DDBJ whole genome shotgun (WGS) entry which is preliminary data.</text>
</comment>
<sequence>MAMGKIAMLKFLSEKRHARDAEQDHRVYAQLPELIKLQFQAKGFSFLPKQPARSLLTGRHSSKLRGRGLNFEELRHYRSGDDIRTMDWKVTNRTRKPHVRVYTEERERNVMLFVDMRISMFFGSEQRMKSVAAAEAAALAAWRIIAVGDRVGAVIFNDDEIINITPARSRTTVLQILSKLADFSQRLRAGQRANPGQLNTALKTLSRNLSHDALVISVGDGAGWNKGTTDRIKKIAQHNDIIAIKVFDRAEEQLPAIDQLIVSDGQLQVEIRGKRLDLRERFQQTYDQQLGMIRHELKKHAIPVIDINTNDTVQSQLVVALGGVGRRGR</sequence>